<keyword evidence="9" id="KW-0150">Chloroplast</keyword>
<dbReference type="EMBL" id="MN966674">
    <property type="protein sequence ID" value="QIU83281.1"/>
    <property type="molecule type" value="Genomic_DNA"/>
</dbReference>
<dbReference type="GeneID" id="55286927"/>
<dbReference type="GO" id="GO:0000428">
    <property type="term" value="C:DNA-directed RNA polymerase complex"/>
    <property type="evidence" value="ECO:0007669"/>
    <property type="project" value="UniProtKB-KW"/>
</dbReference>
<evidence type="ECO:0000256" key="2">
    <source>
        <dbReference type="ARBA" id="ARBA00022478"/>
    </source>
</evidence>
<reference evidence="9" key="2">
    <citation type="submission" date="2020-01" db="EMBL/GenBank/DDBJ databases">
        <authorList>
            <person name="Shen X."/>
            <person name="Mu X."/>
        </authorList>
    </citation>
    <scope>NUCLEOTIDE SEQUENCE</scope>
</reference>
<dbReference type="InterPro" id="IPR007081">
    <property type="entry name" value="RNA_pol_Rpb1_5"/>
</dbReference>
<dbReference type="GO" id="GO:0003677">
    <property type="term" value="F:DNA binding"/>
    <property type="evidence" value="ECO:0007669"/>
    <property type="project" value="InterPro"/>
</dbReference>
<keyword evidence="2" id="KW-0240">DNA-directed RNA polymerase</keyword>
<dbReference type="InterPro" id="IPR007083">
    <property type="entry name" value="RNA_pol_Rpb1_4"/>
</dbReference>
<keyword evidence="5" id="KW-0548">Nucleotidyltransferase</keyword>
<evidence type="ECO:0000256" key="4">
    <source>
        <dbReference type="ARBA" id="ARBA00022679"/>
    </source>
</evidence>
<evidence type="ECO:0000256" key="1">
    <source>
        <dbReference type="ARBA" id="ARBA00012418"/>
    </source>
</evidence>
<dbReference type="PANTHER" id="PTHR34995">
    <property type="entry name" value="DNA-DIRECTED RNA POLYMERASE SUBUNIT BETA"/>
    <property type="match status" value="1"/>
</dbReference>
<dbReference type="Gene3D" id="1.10.132.30">
    <property type="match status" value="1"/>
</dbReference>
<gene>
    <name evidence="9" type="primary">rpoC2</name>
</gene>
<dbReference type="GO" id="GO:0003899">
    <property type="term" value="F:DNA-directed RNA polymerase activity"/>
    <property type="evidence" value="ECO:0007669"/>
    <property type="project" value="UniProtKB-EC"/>
</dbReference>
<dbReference type="InterPro" id="IPR038120">
    <property type="entry name" value="Rpb1_funnel_sf"/>
</dbReference>
<reference evidence="9" key="1">
    <citation type="journal article" date="2020" name="Mitochondrial DNA Part B Resour">
        <title>The complete chloroplast genome of a rare fern species from North China, Botrychium lunaria (Ophioglossaceae).</title>
        <authorList>
            <person name="Shen X.-L."/>
            <person name="Tong L."/>
            <person name="Lei F.-W."/>
            <person name="Zhu Y.-X."/>
            <person name="Mu X.-Y."/>
            <person name="Jiang W.-J."/>
        </authorList>
    </citation>
    <scope>NUCLEOTIDE SEQUENCE</scope>
</reference>
<name>A0A6H0JQI1_BOTLU</name>
<dbReference type="InterPro" id="IPR050254">
    <property type="entry name" value="RNA_pol_beta''_euk"/>
</dbReference>
<accession>A0A6H0JQI1</accession>
<dbReference type="PANTHER" id="PTHR34995:SF1">
    <property type="entry name" value="DNA-DIRECTED RNA POLYMERASE SUBUNIT BETA"/>
    <property type="match status" value="1"/>
</dbReference>
<feature type="domain" description="RNA polymerase Rpb1" evidence="8">
    <location>
        <begin position="93"/>
        <end position="160"/>
    </location>
</feature>
<dbReference type="EC" id="2.7.7.6" evidence="1"/>
<evidence type="ECO:0000256" key="6">
    <source>
        <dbReference type="ARBA" id="ARBA00023163"/>
    </source>
</evidence>
<feature type="domain" description="RNA polymerase Rpb1" evidence="7">
    <location>
        <begin position="172"/>
        <end position="352"/>
    </location>
</feature>
<sequence length="1238" mass="137854">MADRAKFLFYNKVMDRTAIKRLISRLIAHSGITYTANIPDQPKTLGFQRATNASIPLGIDDLLTAPSKAWLVRDAEKQGSILEQHHRYGSVHAVERLRQSIETWYATSEYLKREMNPNFGVTDPLNPVHMMSFSGARGSLSQVHQLVGMRGLMSDPQGQIIDLPIQSNPREGLSLTEYIISCYGARKGVVDTAVRTSDAGYLTRRLVEVVQHIVVRKTDCGTIGGIIVNPPQDRDGSVRNILQQKLIGRVLADNVRVDMRCIAIRNQDIGNEPADRLVSLQVQPIRIRSPLTCINVSWICRLCHGWSLTHHDLVELGEAVGIIAGQSIGEPGTQPTLRTFHTGGVFTGDIAEHVRTPFNGIISFDGDLVHPARTRHGHPAWICQDDLSVSVKGRDGVYNFVAPPQSLILVRNDQYVESKQVVAEVRAEKSPPKEEVRKHIHSDSEGEMHWGTIVCHSSDHVHSNVYSILETGHVWVLSGGLCDAGEAPSLFYKDQDRIDSQPFLAKYESLPYYHKGNNGKEVQSADPHRKEQIFNHSKFGSRTASKMILDSIHPPSILRSSMRRNRVNGRVILPMKRGGGMGYNKAFHVNFVPRIPNNGIFNRGDITAVSENPEYRSNIPGIIKYGTIKVDSTAERECIPGDGRETSSISRYRVLEGGNFFFLPEEVYIIHQSHPFLLVSNNGIVQAGERITPNISSRLGGLVRIRKIQNSLEIRVLPGNLYYPGRVSGVSKQNNTSIPPGNSVFDNSKSENWIYLQWITPHRRKAFALARPVAEYDVPNESFPDIVTPDPPKKRNPLQIRIQAIKYTLYEDGEEIRAINDTNTQLVQTCLVLDWEEESSIEPAHASTLELRVKNITRTFLHISPLNYPDSYTWRDRGGYSSKRTRKNKFPCTTDYYLGNPESQSPIKYQGTIRSVPGRGTSFSILSPPNLFQSSLYTNTRYSNGVNQSGKNPELGESNRVCTEPLYEVSKNHSLYGAGIYGKVSPDPGAASTDSVPSSNHIHMMQGVNGLGLLGNSHSIANCSLYPCGISRNRILSQKVSLIDNSRYIFRIPNRYFLGRGGGIRGFSSIDCTGRNNLYRVFDLPDPPHDGGALPVNLGQSICGNVCSFKGKLSFQSGQIISIHREYLTIRSAKPYSATEGATVHSHYGDILGEGNTLITLTYERFKSGDIIQGLPKVEQLLEARSTNSVSSNLENAFGDWSRGMTKMIGNSWSRFLGARISMEQSRTDSVDQIQRVH</sequence>
<dbReference type="GO" id="GO:0006351">
    <property type="term" value="P:DNA-templated transcription"/>
    <property type="evidence" value="ECO:0007669"/>
    <property type="project" value="InterPro"/>
</dbReference>
<evidence type="ECO:0000313" key="9">
    <source>
        <dbReference type="EMBL" id="QIU83281.1"/>
    </source>
</evidence>
<dbReference type="Pfam" id="PF04998">
    <property type="entry name" value="RNA_pol_Rpb1_5"/>
    <property type="match status" value="1"/>
</dbReference>
<dbReference type="InterPro" id="IPR012756">
    <property type="entry name" value="DNA-dir_RpoC2_beta_pp"/>
</dbReference>
<evidence type="ECO:0000259" key="7">
    <source>
        <dbReference type="Pfam" id="PF04998"/>
    </source>
</evidence>
<evidence type="ECO:0000259" key="8">
    <source>
        <dbReference type="Pfam" id="PF05000"/>
    </source>
</evidence>
<dbReference type="NCBIfam" id="TIGR02388">
    <property type="entry name" value="rpoC2_cyan"/>
    <property type="match status" value="1"/>
</dbReference>
<dbReference type="Gene3D" id="1.10.274.100">
    <property type="entry name" value="RNA polymerase Rpb1, domain 3"/>
    <property type="match status" value="1"/>
</dbReference>
<geneLocation type="chloroplast" evidence="9"/>
<keyword evidence="3 9" id="KW-0934">Plastid</keyword>
<dbReference type="AlphaFoldDB" id="A0A6H0JQI1"/>
<dbReference type="SUPFAM" id="SSF64484">
    <property type="entry name" value="beta and beta-prime subunits of DNA dependent RNA-polymerase"/>
    <property type="match status" value="1"/>
</dbReference>
<keyword evidence="6" id="KW-0804">Transcription</keyword>
<dbReference type="InterPro" id="IPR042102">
    <property type="entry name" value="RNA_pol_Rpb1_3_sf"/>
</dbReference>
<proteinExistence type="predicted"/>
<dbReference type="RefSeq" id="YP_009825466.1">
    <property type="nucleotide sequence ID" value="NC_048457.1"/>
</dbReference>
<evidence type="ECO:0000256" key="3">
    <source>
        <dbReference type="ARBA" id="ARBA00022640"/>
    </source>
</evidence>
<dbReference type="Pfam" id="PF05000">
    <property type="entry name" value="RNA_pol_Rpb1_4"/>
    <property type="match status" value="1"/>
</dbReference>
<keyword evidence="4" id="KW-0808">Transferase</keyword>
<evidence type="ECO:0000256" key="5">
    <source>
        <dbReference type="ARBA" id="ARBA00022695"/>
    </source>
</evidence>
<organism evidence="9">
    <name type="scientific">Botrychium lunaria</name>
    <name type="common">Moonwort</name>
    <dbReference type="NCBI Taxonomy" id="37231"/>
    <lineage>
        <taxon>Eukaryota</taxon>
        <taxon>Viridiplantae</taxon>
        <taxon>Streptophyta</taxon>
        <taxon>Embryophyta</taxon>
        <taxon>Tracheophyta</taxon>
        <taxon>Polypodiopsida</taxon>
        <taxon>Ophioglossidae</taxon>
        <taxon>Ophioglossales</taxon>
        <taxon>Ophioglossaceae</taxon>
        <taxon>Botrychioideae</taxon>
        <taxon>Botrychium</taxon>
    </lineage>
</organism>
<protein>
    <recommendedName>
        <fullName evidence="1">DNA-directed RNA polymerase</fullName>
        <ecNumber evidence="1">2.7.7.6</ecNumber>
    </recommendedName>
</protein>